<dbReference type="SFLD" id="SFLDS00003">
    <property type="entry name" value="Haloacid_Dehalogenase"/>
    <property type="match status" value="1"/>
</dbReference>
<dbReference type="SUPFAM" id="SSF56784">
    <property type="entry name" value="HAD-like"/>
    <property type="match status" value="1"/>
</dbReference>
<sequence length="285" mass="32306">MRIRAIALDLDGTLLNPYNELENDTVRCLTHLRKKGLLLFIATGRTVNEMAHILPHLDVDGVVAANGMLTYSRGKILQQHHVPHSLVKHVTKEARKANIYYEIHPHTASRYALIHDKGLMEQEISGAKPSSVEDNEWRSRIFAMKKEIAWAESINNNDVVMKMYFFSKEKERMHQWKETLEKMRESSPFAAFSSSEHNVEMMAAGVSKATGLQVLLDSCQISNTDLLAVGDSENDLPMFQFAGHAAAMANASDYVKSHAKETTSLSYAENGLYYYLKEKFSFYNE</sequence>
<name>A0ABT9WYG5_9BACI</name>
<evidence type="ECO:0000313" key="2">
    <source>
        <dbReference type="Proteomes" id="UP001223586"/>
    </source>
</evidence>
<dbReference type="NCBIfam" id="TIGR00099">
    <property type="entry name" value="Cof-subfamily"/>
    <property type="match status" value="1"/>
</dbReference>
<dbReference type="PANTHER" id="PTHR10000:SF55">
    <property type="entry name" value="5-AMINO-6-(5-PHOSPHO-D-RIBITYLAMINO)URACIL PHOSPHATASE YCSE"/>
    <property type="match status" value="1"/>
</dbReference>
<comment type="caution">
    <text evidence="1">The sequence shown here is derived from an EMBL/GenBank/DDBJ whole genome shotgun (WGS) entry which is preliminary data.</text>
</comment>
<reference evidence="1 2" key="1">
    <citation type="submission" date="2023-07" db="EMBL/GenBank/DDBJ databases">
        <title>Genomic Encyclopedia of Type Strains, Phase IV (KMG-IV): sequencing the most valuable type-strain genomes for metagenomic binning, comparative biology and taxonomic classification.</title>
        <authorList>
            <person name="Goeker M."/>
        </authorList>
    </citation>
    <scope>NUCLEOTIDE SEQUENCE [LARGE SCALE GENOMIC DNA]</scope>
    <source>
        <strain evidence="1 2">DSM 23837</strain>
    </source>
</reference>
<dbReference type="InterPro" id="IPR006379">
    <property type="entry name" value="HAD-SF_hydro_IIB"/>
</dbReference>
<dbReference type="Proteomes" id="UP001223586">
    <property type="component" value="Unassembled WGS sequence"/>
</dbReference>
<dbReference type="InterPro" id="IPR023214">
    <property type="entry name" value="HAD_sf"/>
</dbReference>
<proteinExistence type="predicted"/>
<dbReference type="InterPro" id="IPR036412">
    <property type="entry name" value="HAD-like_sf"/>
</dbReference>
<dbReference type="NCBIfam" id="TIGR01484">
    <property type="entry name" value="HAD-SF-IIB"/>
    <property type="match status" value="1"/>
</dbReference>
<dbReference type="Gene3D" id="3.30.1240.10">
    <property type="match status" value="1"/>
</dbReference>
<accession>A0ABT9WYG5</accession>
<dbReference type="EMBL" id="JAUSTT010000027">
    <property type="protein sequence ID" value="MDQ0177795.1"/>
    <property type="molecule type" value="Genomic_DNA"/>
</dbReference>
<dbReference type="Pfam" id="PF08282">
    <property type="entry name" value="Hydrolase_3"/>
    <property type="match status" value="1"/>
</dbReference>
<gene>
    <name evidence="1" type="ORF">J2S08_003676</name>
</gene>
<organism evidence="1 2">
    <name type="scientific">Bacillus chungangensis</name>
    <dbReference type="NCBI Taxonomy" id="587633"/>
    <lineage>
        <taxon>Bacteria</taxon>
        <taxon>Bacillati</taxon>
        <taxon>Bacillota</taxon>
        <taxon>Bacilli</taxon>
        <taxon>Bacillales</taxon>
        <taxon>Bacillaceae</taxon>
        <taxon>Bacillus</taxon>
    </lineage>
</organism>
<keyword evidence="2" id="KW-1185">Reference proteome</keyword>
<dbReference type="RefSeq" id="WP_307232106.1">
    <property type="nucleotide sequence ID" value="NZ_JAUSTT010000027.1"/>
</dbReference>
<dbReference type="PANTHER" id="PTHR10000">
    <property type="entry name" value="PHOSPHOSERINE PHOSPHATASE"/>
    <property type="match status" value="1"/>
</dbReference>
<dbReference type="PROSITE" id="PS01228">
    <property type="entry name" value="COF_1"/>
    <property type="match status" value="1"/>
</dbReference>
<dbReference type="SFLD" id="SFLDG01140">
    <property type="entry name" value="C2.B:_Phosphomannomutase_and_P"/>
    <property type="match status" value="1"/>
</dbReference>
<protein>
    <submittedName>
        <fullName evidence="1">Cof subfamily protein (Haloacid dehalogenase superfamily)</fullName>
    </submittedName>
</protein>
<dbReference type="Gene3D" id="3.40.50.1000">
    <property type="entry name" value="HAD superfamily/HAD-like"/>
    <property type="match status" value="1"/>
</dbReference>
<evidence type="ECO:0000313" key="1">
    <source>
        <dbReference type="EMBL" id="MDQ0177795.1"/>
    </source>
</evidence>
<dbReference type="InterPro" id="IPR000150">
    <property type="entry name" value="Cof"/>
</dbReference>